<feature type="compositionally biased region" description="Low complexity" evidence="1">
    <location>
        <begin position="47"/>
        <end position="75"/>
    </location>
</feature>
<sequence>MERLVLVRVAESSDEVFKNELPPHLVSERFRVKSLSGPVPGLGSEDPAGPSPASRGPASKGSPGSASASEGLPGSVPASEGPLSTVSLRINGDQPSSLRQRQPRLLLSHRRSARTLCLYWPSADPVLELWVLASGRPLCLHGTTSWLPT</sequence>
<evidence type="ECO:0000256" key="1">
    <source>
        <dbReference type="SAM" id="MobiDB-lite"/>
    </source>
</evidence>
<organism evidence="2 3">
    <name type="scientific">Ataeniobius toweri</name>
    <dbReference type="NCBI Taxonomy" id="208326"/>
    <lineage>
        <taxon>Eukaryota</taxon>
        <taxon>Metazoa</taxon>
        <taxon>Chordata</taxon>
        <taxon>Craniata</taxon>
        <taxon>Vertebrata</taxon>
        <taxon>Euteleostomi</taxon>
        <taxon>Actinopterygii</taxon>
        <taxon>Neopterygii</taxon>
        <taxon>Teleostei</taxon>
        <taxon>Neoteleostei</taxon>
        <taxon>Acanthomorphata</taxon>
        <taxon>Ovalentaria</taxon>
        <taxon>Atherinomorphae</taxon>
        <taxon>Cyprinodontiformes</taxon>
        <taxon>Goodeidae</taxon>
        <taxon>Ataeniobius</taxon>
    </lineage>
</organism>
<accession>A0ABU7BPF8</accession>
<evidence type="ECO:0000313" key="3">
    <source>
        <dbReference type="Proteomes" id="UP001345963"/>
    </source>
</evidence>
<protein>
    <submittedName>
        <fullName evidence="2">Uncharacterized protein</fullName>
    </submittedName>
</protein>
<dbReference type="Proteomes" id="UP001345963">
    <property type="component" value="Unassembled WGS sequence"/>
</dbReference>
<dbReference type="EMBL" id="JAHUTI010061060">
    <property type="protein sequence ID" value="MED6252229.1"/>
    <property type="molecule type" value="Genomic_DNA"/>
</dbReference>
<evidence type="ECO:0000313" key="2">
    <source>
        <dbReference type="EMBL" id="MED6252229.1"/>
    </source>
</evidence>
<keyword evidence="3" id="KW-1185">Reference proteome</keyword>
<proteinExistence type="predicted"/>
<name>A0ABU7BPF8_9TELE</name>
<feature type="region of interest" description="Disordered" evidence="1">
    <location>
        <begin position="36"/>
        <end position="102"/>
    </location>
</feature>
<reference evidence="2 3" key="1">
    <citation type="submission" date="2021-07" db="EMBL/GenBank/DDBJ databases">
        <authorList>
            <person name="Palmer J.M."/>
        </authorList>
    </citation>
    <scope>NUCLEOTIDE SEQUENCE [LARGE SCALE GENOMIC DNA]</scope>
    <source>
        <strain evidence="2 3">AT_MEX2019</strain>
        <tissue evidence="2">Muscle</tissue>
    </source>
</reference>
<comment type="caution">
    <text evidence="2">The sequence shown here is derived from an EMBL/GenBank/DDBJ whole genome shotgun (WGS) entry which is preliminary data.</text>
</comment>
<gene>
    <name evidence="2" type="ORF">ATANTOWER_008737</name>
</gene>